<dbReference type="STRING" id="679901.Mzhil_1414"/>
<organism evidence="1 2">
    <name type="scientific">Methanosalsum zhilinae (strain DSM 4017 / NBRC 107636 / OCM 62 / WeN5)</name>
    <name type="common">Methanohalophilus zhilinae</name>
    <dbReference type="NCBI Taxonomy" id="679901"/>
    <lineage>
        <taxon>Archaea</taxon>
        <taxon>Methanobacteriati</taxon>
        <taxon>Methanobacteriota</taxon>
        <taxon>Stenosarchaea group</taxon>
        <taxon>Methanomicrobia</taxon>
        <taxon>Methanosarcinales</taxon>
        <taxon>Methanosarcinaceae</taxon>
        <taxon>Methanosalsum</taxon>
    </lineage>
</organism>
<accession>F7XNQ7</accession>
<reference evidence="1 2" key="1">
    <citation type="submission" date="2010-07" db="EMBL/GenBank/DDBJ databases">
        <title>The complete genome of Methanosalsum zhilinae DSM 4017.</title>
        <authorList>
            <consortium name="US DOE Joint Genome Institute (JGI-PGF)"/>
            <person name="Lucas S."/>
            <person name="Copeland A."/>
            <person name="Lapidus A."/>
            <person name="Glavina del Rio T."/>
            <person name="Dalin E."/>
            <person name="Tice H."/>
            <person name="Bruce D."/>
            <person name="Goodwin L."/>
            <person name="Pitluck S."/>
            <person name="Kyrpides N."/>
            <person name="Mavromatis K."/>
            <person name="Ovchinnikova G."/>
            <person name="Daligault H."/>
            <person name="Detter J.C."/>
            <person name="Han C."/>
            <person name="Tapia R."/>
            <person name="Larimer F."/>
            <person name="Land M."/>
            <person name="Hauser L."/>
            <person name="Markowitz V."/>
            <person name="Cheng J.-F."/>
            <person name="Hugenholtz P."/>
            <person name="Woyke T."/>
            <person name="Wu D."/>
            <person name="Spring S."/>
            <person name="Schueler E."/>
            <person name="Brambilla E."/>
            <person name="Klenk H.-P."/>
            <person name="Eisen J.A."/>
        </authorList>
    </citation>
    <scope>NUCLEOTIDE SEQUENCE [LARGE SCALE GENOMIC DNA]</scope>
    <source>
        <strain evidence="2">DSM 4017 / NBRC 107636 / OCM 62 / WeN5</strain>
    </source>
</reference>
<evidence type="ECO:0000313" key="2">
    <source>
        <dbReference type="Proteomes" id="UP000006622"/>
    </source>
</evidence>
<gene>
    <name evidence="1" type="ordered locus">Mzhil_1414</name>
</gene>
<protein>
    <submittedName>
        <fullName evidence="1">Uncharacterized protein</fullName>
    </submittedName>
</protein>
<dbReference type="Proteomes" id="UP000006622">
    <property type="component" value="Chromosome"/>
</dbReference>
<dbReference type="AlphaFoldDB" id="F7XNQ7"/>
<name>F7XNQ7_METZD</name>
<sequence precursor="true">MHISYHRVDLLKMSELVTNPYIWNQDEALRIAERYLIEGSI</sequence>
<dbReference type="HOGENOM" id="CLU_3263877_0_0_2"/>
<dbReference type="EMBL" id="CP002101">
    <property type="protein sequence ID" value="AEH61258.1"/>
    <property type="molecule type" value="Genomic_DNA"/>
</dbReference>
<evidence type="ECO:0000313" key="1">
    <source>
        <dbReference type="EMBL" id="AEH61258.1"/>
    </source>
</evidence>
<proteinExistence type="predicted"/>
<dbReference type="KEGG" id="mzh:Mzhil_1414"/>
<keyword evidence="2" id="KW-1185">Reference proteome</keyword>